<feature type="non-terminal residue" evidence="1">
    <location>
        <position position="145"/>
    </location>
</feature>
<dbReference type="EMBL" id="CAEQ01000970">
    <property type="protein sequence ID" value="CCD12992.1"/>
    <property type="molecule type" value="Genomic_DNA"/>
</dbReference>
<reference evidence="1 2" key="2">
    <citation type="journal article" date="2012" name="Proc. Natl. Acad. Sci. U.S.A.">
        <title>Antigenic diversity is generated by distinct evolutionary mechanisms in African trypanosome species.</title>
        <authorList>
            <person name="Jackson A.P."/>
            <person name="Berry A."/>
            <person name="Aslett M."/>
            <person name="Allison H.C."/>
            <person name="Burton P."/>
            <person name="Vavrova-Anderson J."/>
            <person name="Brown R."/>
            <person name="Browne H."/>
            <person name="Corton N."/>
            <person name="Hauser H."/>
            <person name="Gamble J."/>
            <person name="Gilderthorp R."/>
            <person name="Marcello L."/>
            <person name="McQuillan J."/>
            <person name="Otto T.D."/>
            <person name="Quail M.A."/>
            <person name="Sanders M.J."/>
            <person name="van Tonder A."/>
            <person name="Ginger M.L."/>
            <person name="Field M.C."/>
            <person name="Barry J.D."/>
            <person name="Hertz-Fowler C."/>
            <person name="Berriman M."/>
        </authorList>
    </citation>
    <scope>NUCLEOTIDE SEQUENCE [LARGE SCALE GENOMIC DNA]</scope>
    <source>
        <strain evidence="1 2">IL3000</strain>
    </source>
</reference>
<name>F9W733_TRYCI</name>
<dbReference type="Proteomes" id="UP000000702">
    <property type="component" value="Unassembled WGS sequence"/>
</dbReference>
<dbReference type="AlphaFoldDB" id="F9W733"/>
<evidence type="ECO:0000313" key="2">
    <source>
        <dbReference type="Proteomes" id="UP000000702"/>
    </source>
</evidence>
<gene>
    <name evidence="1" type="ORF">TCIL3000_0_38100</name>
</gene>
<dbReference type="VEuPathDB" id="TriTrypDB:TcIL3000_0_38100"/>
<evidence type="ECO:0000313" key="1">
    <source>
        <dbReference type="EMBL" id="CCD12992.1"/>
    </source>
</evidence>
<sequence length="145" mass="15432">MRGEQLLPQLVPTALCDSFQDFGAALRSSFSSHHFGIDPTTGVPSRSESPGKLLVVMSAQLNRSNPSPTLPQTVSTSPTCFSATSRELPLAGGSPVPRAPRCGASSLMSLLLPLPMSVVPCSGCWGCWRPKCKGTVRFRVTSITW</sequence>
<accession>F9W733</accession>
<organism evidence="1 2">
    <name type="scientific">Trypanosoma congolense (strain IL3000)</name>
    <dbReference type="NCBI Taxonomy" id="1068625"/>
    <lineage>
        <taxon>Eukaryota</taxon>
        <taxon>Discoba</taxon>
        <taxon>Euglenozoa</taxon>
        <taxon>Kinetoplastea</taxon>
        <taxon>Metakinetoplastina</taxon>
        <taxon>Trypanosomatida</taxon>
        <taxon>Trypanosomatidae</taxon>
        <taxon>Trypanosoma</taxon>
        <taxon>Nannomonas</taxon>
    </lineage>
</organism>
<reference evidence="2" key="1">
    <citation type="submission" date="2011-07" db="EMBL/GenBank/DDBJ databases">
        <title>Divergent evolution of antigenic variation in African trypanosomes.</title>
        <authorList>
            <person name="Jackson A.P."/>
            <person name="Berry A."/>
            <person name="Allison H.C."/>
            <person name="Burton P."/>
            <person name="Anderson J."/>
            <person name="Aslett M."/>
            <person name="Brown R."/>
            <person name="Corton N."/>
            <person name="Harris D."/>
            <person name="Hauser H."/>
            <person name="Gamble J."/>
            <person name="Gilderthorp R."/>
            <person name="McQuillan J."/>
            <person name="Quail M.A."/>
            <person name="Sanders M."/>
            <person name="Van Tonder A."/>
            <person name="Ginger M.L."/>
            <person name="Donelson J.E."/>
            <person name="Field M.C."/>
            <person name="Barry J.D."/>
            <person name="Berriman M."/>
            <person name="Hertz-Fowler C."/>
        </authorList>
    </citation>
    <scope>NUCLEOTIDE SEQUENCE [LARGE SCALE GENOMIC DNA]</scope>
    <source>
        <strain evidence="2">IL3000</strain>
    </source>
</reference>
<protein>
    <submittedName>
        <fullName evidence="1">WGS project CAEQ00000000 data, annotated contig 1556</fullName>
    </submittedName>
</protein>
<proteinExistence type="predicted"/>
<comment type="caution">
    <text evidence="1">The sequence shown here is derived from an EMBL/GenBank/DDBJ whole genome shotgun (WGS) entry which is preliminary data.</text>
</comment>
<keyword evidence="2" id="KW-1185">Reference proteome</keyword>